<dbReference type="AlphaFoldDB" id="A0A1Y5PDJ7"/>
<dbReference type="GO" id="GO:0003677">
    <property type="term" value="F:DNA binding"/>
    <property type="evidence" value="ECO:0007669"/>
    <property type="project" value="InterPro"/>
</dbReference>
<name>A0A1Y5PDJ7_9MYCO</name>
<accession>A0A1Y5PDJ7</accession>
<dbReference type="SUPFAM" id="SSF47413">
    <property type="entry name" value="lambda repressor-like DNA-binding domains"/>
    <property type="match status" value="1"/>
</dbReference>
<sequence>MTVAADRDAIPAPSTQSFADGRPVEFWPTALIRDALETGDITVWQRIVVAIKRDPYGRTARQVEEVLEHAQPYGISKALSEVLIRARSHLEANERAEAARHVRLLLDRSGLAVQEFASRIGVAQADLSTYLDGTISPPASLMIRMRRLSDRFAKMRAQRASGGE</sequence>
<reference evidence="1" key="1">
    <citation type="submission" date="2016-03" db="EMBL/GenBank/DDBJ databases">
        <authorList>
            <person name="Ploux O."/>
        </authorList>
    </citation>
    <scope>NUCLEOTIDE SEQUENCE</scope>
    <source>
        <strain evidence="1">UC10</strain>
    </source>
</reference>
<dbReference type="InterPro" id="IPR010982">
    <property type="entry name" value="Lambda_DNA-bd_dom_sf"/>
</dbReference>
<organism evidence="1">
    <name type="scientific">uncultured Mycobacterium sp</name>
    <dbReference type="NCBI Taxonomy" id="171292"/>
    <lineage>
        <taxon>Bacteria</taxon>
        <taxon>Bacillati</taxon>
        <taxon>Actinomycetota</taxon>
        <taxon>Actinomycetes</taxon>
        <taxon>Mycobacteriales</taxon>
        <taxon>Mycobacteriaceae</taxon>
        <taxon>Mycobacterium</taxon>
        <taxon>environmental samples</taxon>
    </lineage>
</organism>
<protein>
    <submittedName>
        <fullName evidence="1">Uncharacterized protein</fullName>
    </submittedName>
</protein>
<evidence type="ECO:0000313" key="1">
    <source>
        <dbReference type="EMBL" id="SBS76777.1"/>
    </source>
</evidence>
<gene>
    <name evidence="1" type="ORF">MHPYR_360043</name>
</gene>
<proteinExistence type="predicted"/>
<dbReference type="EMBL" id="FLQS01000030">
    <property type="protein sequence ID" value="SBS76777.1"/>
    <property type="molecule type" value="Genomic_DNA"/>
</dbReference>